<evidence type="ECO:0000313" key="2">
    <source>
        <dbReference type="Proteomes" id="UP000694904"/>
    </source>
</evidence>
<reference evidence="3" key="3">
    <citation type="submission" date="2025-08" db="UniProtKB">
        <authorList>
            <consortium name="RefSeq"/>
        </authorList>
    </citation>
    <scope>IDENTIFICATION</scope>
    <source>
        <tissue evidence="3">Whole organism</tissue>
    </source>
</reference>
<dbReference type="InterPro" id="IPR000246">
    <property type="entry name" value="Peptidase_T2"/>
</dbReference>
<dbReference type="RefSeq" id="XP_017869558.1">
    <property type="nucleotide sequence ID" value="XM_018014069.1"/>
</dbReference>
<dbReference type="GeneID" id="108618166"/>
<evidence type="ECO:0000256" key="1">
    <source>
        <dbReference type="ARBA" id="ARBA00010872"/>
    </source>
</evidence>
<organism evidence="2 3">
    <name type="scientific">Drosophila arizonae</name>
    <name type="common">Fruit fly</name>
    <dbReference type="NCBI Taxonomy" id="7263"/>
    <lineage>
        <taxon>Eukaryota</taxon>
        <taxon>Metazoa</taxon>
        <taxon>Ecdysozoa</taxon>
        <taxon>Arthropoda</taxon>
        <taxon>Hexapoda</taxon>
        <taxon>Insecta</taxon>
        <taxon>Pterygota</taxon>
        <taxon>Neoptera</taxon>
        <taxon>Endopterygota</taxon>
        <taxon>Diptera</taxon>
        <taxon>Brachycera</taxon>
        <taxon>Muscomorpha</taxon>
        <taxon>Ephydroidea</taxon>
        <taxon>Drosophilidae</taxon>
        <taxon>Drosophila</taxon>
    </lineage>
</organism>
<dbReference type="InterPro" id="IPR029055">
    <property type="entry name" value="Ntn_hydrolases_N"/>
</dbReference>
<name>A0ABM1PQS2_DROAR</name>
<sequence>MQGKADGSFKRFSKSMDSRHVFLGGQAAQESVVRSGMEKLLAAQCLAQERYDERRCHGCKRVNWAGSSTGGISGSYADNTVGDIFCTGNDKLIMRYNLGLRIFNAIQLQGISAQATVEQECQKMTERIGGTGGAIIIDHKGEIGVAWNSEHMGCAYLRDDIIHNGILHNEVFQETLVMQLSRVPSIKH</sequence>
<accession>A0ABM1PQS2</accession>
<reference evidence="2" key="1">
    <citation type="journal article" date="1997" name="Nucleic Acids Res.">
        <title>tRNAscan-SE: a program for improved detection of transfer RNA genes in genomic sequence.</title>
        <authorList>
            <person name="Lowe T.M."/>
            <person name="Eddy S.R."/>
        </authorList>
    </citation>
    <scope>NUCLEOTIDE SEQUENCE [LARGE SCALE GENOMIC DNA]</scope>
</reference>
<protein>
    <submittedName>
        <fullName evidence="3">Probable isoaspartyl peptidase/L-asparaginase GA20639</fullName>
    </submittedName>
</protein>
<reference evidence="2" key="2">
    <citation type="journal article" date="2016" name="G3 (Bethesda)">
        <title>Genome Evolution in Three Species of Cactophilic Drosophila.</title>
        <authorList>
            <person name="Sanchez-Flores A."/>
            <person name="Penazola F."/>
            <person name="Carpinteyro-Ponce J."/>
            <person name="Nazario-Yepiz N."/>
            <person name="Abreu-Goodger C."/>
            <person name="Machado C.A."/>
            <person name="Markow T.A."/>
        </authorList>
    </citation>
    <scope>NUCLEOTIDE SEQUENCE [LARGE SCALE GENOMIC DNA]</scope>
</reference>
<keyword evidence="2" id="KW-1185">Reference proteome</keyword>
<dbReference type="Proteomes" id="UP000694904">
    <property type="component" value="Chromosome X"/>
</dbReference>
<evidence type="ECO:0000313" key="3">
    <source>
        <dbReference type="RefSeq" id="XP_017869558.1"/>
    </source>
</evidence>
<dbReference type="Gene3D" id="3.60.20.30">
    <property type="entry name" value="(Glycosyl)asparaginase"/>
    <property type="match status" value="1"/>
</dbReference>
<dbReference type="SUPFAM" id="SSF56235">
    <property type="entry name" value="N-terminal nucleophile aminohydrolases (Ntn hydrolases)"/>
    <property type="match status" value="1"/>
</dbReference>
<comment type="similarity">
    <text evidence="1">Belongs to the Ntn-hydrolase family.</text>
</comment>
<dbReference type="Pfam" id="PF01112">
    <property type="entry name" value="Asparaginase_2"/>
    <property type="match status" value="1"/>
</dbReference>
<gene>
    <name evidence="3" type="primary">LOC108618166</name>
</gene>
<proteinExistence type="inferred from homology"/>